<dbReference type="AlphaFoldDB" id="A0A820K1W8"/>
<organism evidence="1 2">
    <name type="scientific">Rotaria sordida</name>
    <dbReference type="NCBI Taxonomy" id="392033"/>
    <lineage>
        <taxon>Eukaryota</taxon>
        <taxon>Metazoa</taxon>
        <taxon>Spiralia</taxon>
        <taxon>Gnathifera</taxon>
        <taxon>Rotifera</taxon>
        <taxon>Eurotatoria</taxon>
        <taxon>Bdelloidea</taxon>
        <taxon>Philodinida</taxon>
        <taxon>Philodinidae</taxon>
        <taxon>Rotaria</taxon>
    </lineage>
</organism>
<evidence type="ECO:0000313" key="2">
    <source>
        <dbReference type="Proteomes" id="UP000663874"/>
    </source>
</evidence>
<feature type="non-terminal residue" evidence="1">
    <location>
        <position position="1"/>
    </location>
</feature>
<dbReference type="EMBL" id="CAJOBE010043956">
    <property type="protein sequence ID" value="CAF4335767.1"/>
    <property type="molecule type" value="Genomic_DNA"/>
</dbReference>
<name>A0A820K1W8_9BILA</name>
<comment type="caution">
    <text evidence="1">The sequence shown here is derived from an EMBL/GenBank/DDBJ whole genome shotgun (WGS) entry which is preliminary data.</text>
</comment>
<sequence>RYLEHIDDEQQDNDSIDNSSRHILHLLMSIETIELSSNNDNES</sequence>
<reference evidence="1" key="1">
    <citation type="submission" date="2021-02" db="EMBL/GenBank/DDBJ databases">
        <authorList>
            <person name="Nowell W R."/>
        </authorList>
    </citation>
    <scope>NUCLEOTIDE SEQUENCE</scope>
</reference>
<protein>
    <submittedName>
        <fullName evidence="1">Uncharacterized protein</fullName>
    </submittedName>
</protein>
<accession>A0A820K1W8</accession>
<proteinExistence type="predicted"/>
<gene>
    <name evidence="1" type="ORF">FNK824_LOCUS41843</name>
</gene>
<evidence type="ECO:0000313" key="1">
    <source>
        <dbReference type="EMBL" id="CAF4335767.1"/>
    </source>
</evidence>
<dbReference type="Proteomes" id="UP000663874">
    <property type="component" value="Unassembled WGS sequence"/>
</dbReference>